<accession>A0A8H4PFS7</accession>
<organism evidence="4 5">
    <name type="scientific">Fusarium albosuccineum</name>
    <dbReference type="NCBI Taxonomy" id="1237068"/>
    <lineage>
        <taxon>Eukaryota</taxon>
        <taxon>Fungi</taxon>
        <taxon>Dikarya</taxon>
        <taxon>Ascomycota</taxon>
        <taxon>Pezizomycotina</taxon>
        <taxon>Sordariomycetes</taxon>
        <taxon>Hypocreomycetidae</taxon>
        <taxon>Hypocreales</taxon>
        <taxon>Nectriaceae</taxon>
        <taxon>Fusarium</taxon>
        <taxon>Fusarium decemcellulare species complex</taxon>
    </lineage>
</organism>
<reference evidence="4 5" key="1">
    <citation type="submission" date="2020-01" db="EMBL/GenBank/DDBJ databases">
        <title>Identification and distribution of gene clusters putatively required for synthesis of sphingolipid metabolism inhibitors in phylogenetically diverse species of the filamentous fungus Fusarium.</title>
        <authorList>
            <person name="Kim H.-S."/>
            <person name="Busman M."/>
            <person name="Brown D.W."/>
            <person name="Divon H."/>
            <person name="Uhlig S."/>
            <person name="Proctor R.H."/>
        </authorList>
    </citation>
    <scope>NUCLEOTIDE SEQUENCE [LARGE SCALE GENOMIC DNA]</scope>
    <source>
        <strain evidence="4 5">NRRL 20459</strain>
    </source>
</reference>
<dbReference type="AlphaFoldDB" id="A0A8H4PFS7"/>
<keyword evidence="2" id="KW-0521">NADP</keyword>
<proteinExistence type="inferred from homology"/>
<dbReference type="Proteomes" id="UP000554235">
    <property type="component" value="Unassembled WGS sequence"/>
</dbReference>
<dbReference type="EMBL" id="JAADYS010000473">
    <property type="protein sequence ID" value="KAF4469443.1"/>
    <property type="molecule type" value="Genomic_DNA"/>
</dbReference>
<dbReference type="InterPro" id="IPR002347">
    <property type="entry name" value="SDR_fam"/>
</dbReference>
<dbReference type="InterPro" id="IPR057571">
    <property type="entry name" value="SDR_PhqE-like"/>
</dbReference>
<dbReference type="PANTHER" id="PTHR43477">
    <property type="entry name" value="DIHYDROANTICAPSIN 7-DEHYDROGENASE"/>
    <property type="match status" value="1"/>
</dbReference>
<dbReference type="Gene3D" id="3.40.50.720">
    <property type="entry name" value="NAD(P)-binding Rossmann-like Domain"/>
    <property type="match status" value="1"/>
</dbReference>
<dbReference type="PANTHER" id="PTHR43477:SF1">
    <property type="entry name" value="DIHYDROANTICAPSIN 7-DEHYDROGENASE"/>
    <property type="match status" value="1"/>
</dbReference>
<keyword evidence="3" id="KW-0560">Oxidoreductase</keyword>
<comment type="caution">
    <text evidence="4">The sequence shown here is derived from an EMBL/GenBank/DDBJ whole genome shotgun (WGS) entry which is preliminary data.</text>
</comment>
<gene>
    <name evidence="4" type="ORF">FALBO_3663</name>
</gene>
<dbReference type="InterPro" id="IPR051122">
    <property type="entry name" value="SDR_DHRS6-like"/>
</dbReference>
<dbReference type="SUPFAM" id="SSF51735">
    <property type="entry name" value="NAD(P)-binding Rossmann-fold domains"/>
    <property type="match status" value="1"/>
</dbReference>
<dbReference type="OrthoDB" id="294295at2759"/>
<evidence type="ECO:0000256" key="3">
    <source>
        <dbReference type="ARBA" id="ARBA00023002"/>
    </source>
</evidence>
<dbReference type="InterPro" id="IPR036291">
    <property type="entry name" value="NAD(P)-bd_dom_sf"/>
</dbReference>
<dbReference type="Pfam" id="PF23441">
    <property type="entry name" value="SDR"/>
    <property type="match status" value="1"/>
</dbReference>
<dbReference type="PRINTS" id="PR00081">
    <property type="entry name" value="GDHRDH"/>
</dbReference>
<evidence type="ECO:0000256" key="1">
    <source>
        <dbReference type="ARBA" id="ARBA00006484"/>
    </source>
</evidence>
<name>A0A8H4PFS7_9HYPO</name>
<keyword evidence="5" id="KW-1185">Reference proteome</keyword>
<evidence type="ECO:0000313" key="5">
    <source>
        <dbReference type="Proteomes" id="UP000554235"/>
    </source>
</evidence>
<evidence type="ECO:0000256" key="2">
    <source>
        <dbReference type="ARBA" id="ARBA00022857"/>
    </source>
</evidence>
<comment type="similarity">
    <text evidence="1">Belongs to the short-chain dehydrogenases/reductases (SDR) family.</text>
</comment>
<protein>
    <submittedName>
        <fullName evidence="4">NAD(P)-binding</fullName>
    </submittedName>
</protein>
<sequence length="260" mass="27481">MQDQIKYLAKLKGQKVLIIGGSAGIGYAASEAAVEHGCEVHVSSSQQQRVEAAVQRLKQAYPSASSRISGHTCDMSDEATLESNIVALFEAVGQLDHIVYTAGNAIMPTPIADATLEAMRAAATVRYTAPIFVAKHAPKFLRQAASSSITLTTGVVSEKLIPGWSVTAGPRTAVQGLTRNLALDLRPIRVNAVCLGAVDTDTWSHMAPEDKDKTFAALVQKTTTGVIAQASDVAEAYLYCMKDNNVTGSIIHTNGGVLLT</sequence>
<evidence type="ECO:0000313" key="4">
    <source>
        <dbReference type="EMBL" id="KAF4469443.1"/>
    </source>
</evidence>
<dbReference type="GO" id="GO:0016491">
    <property type="term" value="F:oxidoreductase activity"/>
    <property type="evidence" value="ECO:0007669"/>
    <property type="project" value="UniProtKB-KW"/>
</dbReference>